<accession>A0ABS8JHD3</accession>
<evidence type="ECO:0000313" key="1">
    <source>
        <dbReference type="EMBL" id="MCC8363003.1"/>
    </source>
</evidence>
<dbReference type="Pfam" id="PF00132">
    <property type="entry name" value="Hexapep"/>
    <property type="match status" value="1"/>
</dbReference>
<dbReference type="InterPro" id="IPR001451">
    <property type="entry name" value="Hexapep"/>
</dbReference>
<evidence type="ECO:0000313" key="2">
    <source>
        <dbReference type="Proteomes" id="UP001165293"/>
    </source>
</evidence>
<dbReference type="Proteomes" id="UP001165293">
    <property type="component" value="Unassembled WGS sequence"/>
</dbReference>
<comment type="caution">
    <text evidence="1">The sequence shown here is derived from an EMBL/GenBank/DDBJ whole genome shotgun (WGS) entry which is preliminary data.</text>
</comment>
<keyword evidence="2" id="KW-1185">Reference proteome</keyword>
<dbReference type="InterPro" id="IPR011004">
    <property type="entry name" value="Trimer_LpxA-like_sf"/>
</dbReference>
<name>A0ABS8JHD3_9GAMM</name>
<sequence>MPVRPYLDQLPVLGERVYVDPAAQVIGDVVLGDDVSIWPGTVVRGDVNFIRIGARTNVQDGTIVHVSHDGPHAKLGGFATVIGSDVTIGHKAIVHACRIEDAVLVGMGAILLDGAVVEKHGFVGAGALVAPGKVVGSGELWLGNPAKKVRMLSDAEIEALYYSAGHYVRLKDQYLAGALEIDAR</sequence>
<dbReference type="Gene3D" id="2.160.10.10">
    <property type="entry name" value="Hexapeptide repeat proteins"/>
    <property type="match status" value="1"/>
</dbReference>
<dbReference type="SUPFAM" id="SSF51161">
    <property type="entry name" value="Trimeric LpxA-like enzymes"/>
    <property type="match status" value="1"/>
</dbReference>
<dbReference type="EMBL" id="JAJGAK010000001">
    <property type="protein sequence ID" value="MCC8363003.1"/>
    <property type="molecule type" value="Genomic_DNA"/>
</dbReference>
<dbReference type="InterPro" id="IPR047324">
    <property type="entry name" value="LbH_gamma_CA-like"/>
</dbReference>
<dbReference type="RefSeq" id="WP_230526568.1">
    <property type="nucleotide sequence ID" value="NZ_JAJGAK010000001.1"/>
</dbReference>
<gene>
    <name evidence="1" type="ORF">LK996_07930</name>
</gene>
<protein>
    <submittedName>
        <fullName evidence="1">Gamma carbonic anhydrase family protein</fullName>
    </submittedName>
</protein>
<dbReference type="InterPro" id="IPR050484">
    <property type="entry name" value="Transf_Hexapept/Carb_Anhydrase"/>
</dbReference>
<proteinExistence type="predicted"/>
<dbReference type="PANTHER" id="PTHR13061">
    <property type="entry name" value="DYNACTIN SUBUNIT P25"/>
    <property type="match status" value="1"/>
</dbReference>
<dbReference type="PANTHER" id="PTHR13061:SF56">
    <property type="entry name" value="PROTEIN YRDA"/>
    <property type="match status" value="1"/>
</dbReference>
<organism evidence="1 2">
    <name type="scientific">Noviluteimonas lactosilytica</name>
    <dbReference type="NCBI Taxonomy" id="2888523"/>
    <lineage>
        <taxon>Bacteria</taxon>
        <taxon>Pseudomonadati</taxon>
        <taxon>Pseudomonadota</taxon>
        <taxon>Gammaproteobacteria</taxon>
        <taxon>Lysobacterales</taxon>
        <taxon>Lysobacteraceae</taxon>
        <taxon>Noviluteimonas</taxon>
    </lineage>
</organism>
<dbReference type="CDD" id="cd04645">
    <property type="entry name" value="LbH_gamma_CA_like"/>
    <property type="match status" value="1"/>
</dbReference>
<reference evidence="1" key="1">
    <citation type="submission" date="2021-10" db="EMBL/GenBank/DDBJ databases">
        <authorList>
            <person name="Lyu M."/>
            <person name="Wang X."/>
            <person name="Meng X."/>
            <person name="Xu K."/>
        </authorList>
    </citation>
    <scope>NUCLEOTIDE SEQUENCE</scope>
    <source>
        <strain evidence="1">A6</strain>
    </source>
</reference>